<evidence type="ECO:0000313" key="3">
    <source>
        <dbReference type="EMBL" id="CAI5453986.1"/>
    </source>
</evidence>
<feature type="signal peptide" evidence="1">
    <location>
        <begin position="1"/>
        <end position="18"/>
    </location>
</feature>
<accession>A0A9P1NA99</accession>
<dbReference type="GO" id="GO:0016485">
    <property type="term" value="P:protein processing"/>
    <property type="evidence" value="ECO:0007669"/>
    <property type="project" value="TreeGrafter"/>
</dbReference>
<comment type="caution">
    <text evidence="3">The sequence shown here is derived from an EMBL/GenBank/DDBJ whole genome shotgun (WGS) entry which is preliminary data.</text>
</comment>
<dbReference type="PROSITE" id="PS51257">
    <property type="entry name" value="PROKAR_LIPOPROTEIN"/>
    <property type="match status" value="1"/>
</dbReference>
<dbReference type="InterPro" id="IPR018497">
    <property type="entry name" value="Peptidase_M13_C"/>
</dbReference>
<organism evidence="3 4">
    <name type="scientific">Caenorhabditis angaria</name>
    <dbReference type="NCBI Taxonomy" id="860376"/>
    <lineage>
        <taxon>Eukaryota</taxon>
        <taxon>Metazoa</taxon>
        <taxon>Ecdysozoa</taxon>
        <taxon>Nematoda</taxon>
        <taxon>Chromadorea</taxon>
        <taxon>Rhabditida</taxon>
        <taxon>Rhabditina</taxon>
        <taxon>Rhabditomorpha</taxon>
        <taxon>Rhabditoidea</taxon>
        <taxon>Rhabditidae</taxon>
        <taxon>Peloderinae</taxon>
        <taxon>Caenorhabditis</taxon>
    </lineage>
</organism>
<dbReference type="SUPFAM" id="SSF55486">
    <property type="entry name" value="Metalloproteases ('zincins'), catalytic domain"/>
    <property type="match status" value="1"/>
</dbReference>
<dbReference type="InterPro" id="IPR000718">
    <property type="entry name" value="Peptidase_M13"/>
</dbReference>
<reference evidence="3" key="1">
    <citation type="submission" date="2022-11" db="EMBL/GenBank/DDBJ databases">
        <authorList>
            <person name="Kikuchi T."/>
        </authorList>
    </citation>
    <scope>NUCLEOTIDE SEQUENCE</scope>
    <source>
        <strain evidence="3">PS1010</strain>
    </source>
</reference>
<sequence>MLNFKILLTFIVFAGISCDYVIDYAFRNMLNSSVDRCDNFYRHVCKVGTKHGMLKLGYSILEEDYGNFTVTDDISEYLVELMKCSETDYKEGTVTEKLRNLLENAIQNGEEDIFLNNMKNIRNFTGHQNQFSQFLANWESDLIARYQLGCELVIGYNKERLWLYKNTRVIDDFEKILNELKPIFNTWIEETPSFKKYQVVDKYHDIVSNLELQNMSSSHRISQLTTEFKNCQKMLGQWLNDQILVNIICIDDNYQRYRNNSERLLTNFNAFLDGNFVNLGLPFYAVASRIETESFYTGLLGFGIAHEMSHSVIQSNGDEKKLFFSQRTTNCIQNQYYKSCDYYNVPSDNCIQYLTRIDDNGSDLLGFRGVIQLAKNQFGRKLYEQNDEYSDYTNLQLLFMGQASFACNYRISDKDHSPFVIRSNAIAAQNPEFRDAFKCGPNSNISKSLHKTCYILGPNASPE</sequence>
<dbReference type="AlphaFoldDB" id="A0A9P1NA99"/>
<dbReference type="Pfam" id="PF01431">
    <property type="entry name" value="Peptidase_M13"/>
    <property type="match status" value="1"/>
</dbReference>
<dbReference type="PROSITE" id="PS51885">
    <property type="entry name" value="NEPRILYSIN"/>
    <property type="match status" value="1"/>
</dbReference>
<evidence type="ECO:0000313" key="4">
    <source>
        <dbReference type="Proteomes" id="UP001152747"/>
    </source>
</evidence>
<feature type="domain" description="Peptidase M13 C-terminal" evidence="2">
    <location>
        <begin position="296"/>
        <end position="452"/>
    </location>
</feature>
<name>A0A9P1NA99_9PELO</name>
<protein>
    <recommendedName>
        <fullName evidence="2">Peptidase M13 C-terminal domain-containing protein</fullName>
    </recommendedName>
</protein>
<dbReference type="Proteomes" id="UP001152747">
    <property type="component" value="Unassembled WGS sequence"/>
</dbReference>
<dbReference type="PANTHER" id="PTHR11733:SF208">
    <property type="entry name" value="PEPTIDASE M13 C-TERMINAL DOMAIN-CONTAINING PROTEIN"/>
    <property type="match status" value="1"/>
</dbReference>
<gene>
    <name evidence="3" type="ORF">CAMP_LOCUS16623</name>
</gene>
<feature type="chain" id="PRO_5040383588" description="Peptidase M13 C-terminal domain-containing protein" evidence="1">
    <location>
        <begin position="19"/>
        <end position="463"/>
    </location>
</feature>
<dbReference type="Gene3D" id="3.40.390.10">
    <property type="entry name" value="Collagenase (Catalytic Domain)"/>
    <property type="match status" value="1"/>
</dbReference>
<proteinExistence type="predicted"/>
<keyword evidence="1" id="KW-0732">Signal</keyword>
<dbReference type="GO" id="GO:0005886">
    <property type="term" value="C:plasma membrane"/>
    <property type="evidence" value="ECO:0007669"/>
    <property type="project" value="TreeGrafter"/>
</dbReference>
<keyword evidence="4" id="KW-1185">Reference proteome</keyword>
<dbReference type="PANTHER" id="PTHR11733">
    <property type="entry name" value="ZINC METALLOPROTEASE FAMILY M13 NEPRILYSIN-RELATED"/>
    <property type="match status" value="1"/>
</dbReference>
<evidence type="ECO:0000256" key="1">
    <source>
        <dbReference type="SAM" id="SignalP"/>
    </source>
</evidence>
<dbReference type="GO" id="GO:0004222">
    <property type="term" value="F:metalloendopeptidase activity"/>
    <property type="evidence" value="ECO:0007669"/>
    <property type="project" value="InterPro"/>
</dbReference>
<dbReference type="EMBL" id="CANHGI010000006">
    <property type="protein sequence ID" value="CAI5453986.1"/>
    <property type="molecule type" value="Genomic_DNA"/>
</dbReference>
<dbReference type="InterPro" id="IPR024079">
    <property type="entry name" value="MetalloPept_cat_dom_sf"/>
</dbReference>
<evidence type="ECO:0000259" key="2">
    <source>
        <dbReference type="Pfam" id="PF01431"/>
    </source>
</evidence>